<evidence type="ECO:0000313" key="3">
    <source>
        <dbReference type="EMBL" id="ABY42433.1"/>
    </source>
</evidence>
<keyword evidence="1" id="KW-0812">Transmembrane</keyword>
<name>A9VJZ7_BACMK</name>
<dbReference type="NCBIfam" id="NF033632">
    <property type="entry name" value="SLATT_4"/>
    <property type="match status" value="1"/>
</dbReference>
<keyword evidence="1" id="KW-1133">Transmembrane helix</keyword>
<dbReference type="EMBL" id="CP000903">
    <property type="protein sequence ID" value="ABY42433.1"/>
    <property type="molecule type" value="Genomic_DNA"/>
</dbReference>
<evidence type="ECO:0000256" key="1">
    <source>
        <dbReference type="SAM" id="Phobius"/>
    </source>
</evidence>
<reference evidence="3 4" key="1">
    <citation type="journal article" date="2008" name="Chem. Biol. Interact.">
        <title>Extending the Bacillus cereus group genomics to putative food-borne pathogens of different toxicity.</title>
        <authorList>
            <person name="Lapidus A."/>
            <person name="Goltsman E."/>
            <person name="Auger S."/>
            <person name="Galleron N."/>
            <person name="Segurens B."/>
            <person name="Dossat C."/>
            <person name="Land M.L."/>
            <person name="Broussolle V."/>
            <person name="Brillard J."/>
            <person name="Guinebretiere M.H."/>
            <person name="Sanchis V."/>
            <person name="Nguen-The C."/>
            <person name="Lereclus D."/>
            <person name="Richardson P."/>
            <person name="Wincker P."/>
            <person name="Weissenbach J."/>
            <person name="Ehrlich S.D."/>
            <person name="Sorokin A."/>
        </authorList>
    </citation>
    <scope>NUCLEOTIDE SEQUENCE [LARGE SCALE GENOMIC DNA]</scope>
    <source>
        <strain evidence="3 4">KBAB4</strain>
    </source>
</reference>
<keyword evidence="1" id="KW-0472">Membrane</keyword>
<protein>
    <recommendedName>
        <fullName evidence="2">SMODS and SLOG-associating 2TM effector domain-containing protein</fullName>
    </recommendedName>
</protein>
<feature type="transmembrane region" description="Helical" evidence="1">
    <location>
        <begin position="74"/>
        <end position="93"/>
    </location>
</feature>
<dbReference type="InterPro" id="IPR041115">
    <property type="entry name" value="SLATT_5"/>
</dbReference>
<dbReference type="HOGENOM" id="CLU_1341080_0_0_9"/>
<dbReference type="Pfam" id="PF18160">
    <property type="entry name" value="SLATT_5"/>
    <property type="match status" value="1"/>
</dbReference>
<evidence type="ECO:0000259" key="2">
    <source>
        <dbReference type="Pfam" id="PF18160"/>
    </source>
</evidence>
<proteinExistence type="predicted"/>
<evidence type="ECO:0000313" key="4">
    <source>
        <dbReference type="Proteomes" id="UP000002154"/>
    </source>
</evidence>
<dbReference type="AlphaFoldDB" id="A9VJZ7"/>
<organism evidence="3 4">
    <name type="scientific">Bacillus mycoides (strain KBAB4)</name>
    <name type="common">Bacillus weihenstephanensis</name>
    <dbReference type="NCBI Taxonomy" id="315730"/>
    <lineage>
        <taxon>Bacteria</taxon>
        <taxon>Bacillati</taxon>
        <taxon>Bacillota</taxon>
        <taxon>Bacilli</taxon>
        <taxon>Bacillales</taxon>
        <taxon>Bacillaceae</taxon>
        <taxon>Bacillus</taxon>
        <taxon>Bacillus cereus group</taxon>
    </lineage>
</organism>
<dbReference type="KEGG" id="bwe:BcerKBAB4_1186"/>
<gene>
    <name evidence="3" type="ordered locus">BcerKBAB4_1186</name>
</gene>
<feature type="transmembrane region" description="Helical" evidence="1">
    <location>
        <begin position="36"/>
        <end position="54"/>
    </location>
</feature>
<accession>A9VJZ7</accession>
<sequence>MDSNCYKEQINKLRKKANLSRNAHFMVASRYRAYHIFFQFIIITGSTIIAILTFANYDTFLPVTQNLTEEKYKLFVGAFASIIFIFTVIEGFLKFGEKVAKHENMGKQLTTFIRNADPIENSKLLNEDNVTQLTIHYNMLNEAAPTIPTRFIIKAKKELHQRIEISKILEVKPFTNVFFFKIHMKIKQTKSMKMQESSKETMVD</sequence>
<dbReference type="Proteomes" id="UP000002154">
    <property type="component" value="Chromosome"/>
</dbReference>
<feature type="domain" description="SMODS and SLOG-associating 2TM effector" evidence="2">
    <location>
        <begin position="7"/>
        <end position="118"/>
    </location>
</feature>